<dbReference type="PANTHER" id="PTHR34547">
    <property type="entry name" value="YACP-LIKE NYN DOMAIN PROTEIN"/>
    <property type="match status" value="1"/>
</dbReference>
<dbReference type="PANTHER" id="PTHR34547:SF1">
    <property type="entry name" value="YACP-LIKE NYN DOMAIN PROTEIN"/>
    <property type="match status" value="1"/>
</dbReference>
<evidence type="ECO:0000256" key="1">
    <source>
        <dbReference type="SAM" id="MobiDB-lite"/>
    </source>
</evidence>
<dbReference type="InterPro" id="IPR029060">
    <property type="entry name" value="PIN-like_dom_sf"/>
</dbReference>
<dbReference type="Proteomes" id="UP001344906">
    <property type="component" value="Unassembled WGS sequence"/>
</dbReference>
<name>A0ABQ6FXY7_9CHLR</name>
<gene>
    <name evidence="2" type="ORF">KDH_59750</name>
</gene>
<evidence type="ECO:0000313" key="2">
    <source>
        <dbReference type="EMBL" id="GLV59147.1"/>
    </source>
</evidence>
<dbReference type="InterPro" id="IPR010298">
    <property type="entry name" value="YacP-like"/>
</dbReference>
<sequence length="191" mass="21881">MGFDILVDGYNVIKNNAMFKYVEGKSQAEARNLLIKQLKNRYRNTTDRVVVVFDGKGGREQMLHIDHICVIYSKYGETADSVIARLATEANDRGVEVMMFSDDGEVKRSVIEQGGHALTTHGLVSSLNAAPQDVLQRSEYRQEMRRVYGIDPTYKYQQDNEEFNTPSPPKKGKSSRRYKSMRVDRKTLKHK</sequence>
<comment type="caution">
    <text evidence="2">The sequence shown here is derived from an EMBL/GenBank/DDBJ whole genome shotgun (WGS) entry which is preliminary data.</text>
</comment>
<reference evidence="2 3" key="1">
    <citation type="submission" date="2023-02" db="EMBL/GenBank/DDBJ databases">
        <title>Dictyobacter halimunensis sp. nov., a new member of the class Ktedonobacteria from forest soil in a geothermal area.</title>
        <authorList>
            <person name="Rachmania M.K."/>
            <person name="Ningsih F."/>
            <person name="Sakai Y."/>
            <person name="Yabe S."/>
            <person name="Yokota A."/>
            <person name="Sjamsuridzal W."/>
        </authorList>
    </citation>
    <scope>NUCLEOTIDE SEQUENCE [LARGE SCALE GENOMIC DNA]</scope>
    <source>
        <strain evidence="2 3">S3.2.2.5</strain>
    </source>
</reference>
<accession>A0ABQ6FXY7</accession>
<dbReference type="SUPFAM" id="SSF88723">
    <property type="entry name" value="PIN domain-like"/>
    <property type="match status" value="1"/>
</dbReference>
<dbReference type="Pfam" id="PF05991">
    <property type="entry name" value="NYN_YacP"/>
    <property type="match status" value="1"/>
</dbReference>
<dbReference type="RefSeq" id="WP_338255659.1">
    <property type="nucleotide sequence ID" value="NZ_BSRI01000002.1"/>
</dbReference>
<keyword evidence="3" id="KW-1185">Reference proteome</keyword>
<proteinExistence type="predicted"/>
<feature type="region of interest" description="Disordered" evidence="1">
    <location>
        <begin position="155"/>
        <end position="191"/>
    </location>
</feature>
<protein>
    <recommendedName>
        <fullName evidence="4">NYN domain-containing protein</fullName>
    </recommendedName>
</protein>
<feature type="compositionally biased region" description="Basic residues" evidence="1">
    <location>
        <begin position="170"/>
        <end position="180"/>
    </location>
</feature>
<evidence type="ECO:0000313" key="3">
    <source>
        <dbReference type="Proteomes" id="UP001344906"/>
    </source>
</evidence>
<dbReference type="EMBL" id="BSRI01000002">
    <property type="protein sequence ID" value="GLV59147.1"/>
    <property type="molecule type" value="Genomic_DNA"/>
</dbReference>
<organism evidence="2 3">
    <name type="scientific">Dictyobacter halimunensis</name>
    <dbReference type="NCBI Taxonomy" id="3026934"/>
    <lineage>
        <taxon>Bacteria</taxon>
        <taxon>Bacillati</taxon>
        <taxon>Chloroflexota</taxon>
        <taxon>Ktedonobacteria</taxon>
        <taxon>Ktedonobacterales</taxon>
        <taxon>Dictyobacteraceae</taxon>
        <taxon>Dictyobacter</taxon>
    </lineage>
</organism>
<feature type="compositionally biased region" description="Basic and acidic residues" evidence="1">
    <location>
        <begin position="181"/>
        <end position="191"/>
    </location>
</feature>
<evidence type="ECO:0008006" key="4">
    <source>
        <dbReference type="Google" id="ProtNLM"/>
    </source>
</evidence>